<accession>A0AAU9UWQ5</accession>
<organism evidence="2 3">
    <name type="scientific">Euphydryas editha</name>
    <name type="common">Edith's checkerspot</name>
    <dbReference type="NCBI Taxonomy" id="104508"/>
    <lineage>
        <taxon>Eukaryota</taxon>
        <taxon>Metazoa</taxon>
        <taxon>Ecdysozoa</taxon>
        <taxon>Arthropoda</taxon>
        <taxon>Hexapoda</taxon>
        <taxon>Insecta</taxon>
        <taxon>Pterygota</taxon>
        <taxon>Neoptera</taxon>
        <taxon>Endopterygota</taxon>
        <taxon>Lepidoptera</taxon>
        <taxon>Glossata</taxon>
        <taxon>Ditrysia</taxon>
        <taxon>Papilionoidea</taxon>
        <taxon>Nymphalidae</taxon>
        <taxon>Nymphalinae</taxon>
        <taxon>Euphydryas</taxon>
    </lineage>
</organism>
<dbReference type="PANTHER" id="PTHR10773:SF19">
    <property type="match status" value="1"/>
</dbReference>
<name>A0AAU9UWQ5_EUPED</name>
<comment type="caution">
    <text evidence="2">The sequence shown here is derived from an EMBL/GenBank/DDBJ whole genome shotgun (WGS) entry which is preliminary data.</text>
</comment>
<dbReference type="AlphaFoldDB" id="A0AAU9UWQ5"/>
<sequence length="539" mass="62464">MDYSSDDSVADKDFVPPSPLCRISSSSMSSTDSDEGRRSVHNQSNADEGNVVCKAQPKKRNEQEWEVNKRKDARNKGLEYVSSRKKLMPAKKIRKSKDCLNKLISQKPIYNIHKTKNNISNTPLPSNQGKHTKRATAEEDRLLVKEHINSLPRVPSHYCRKDSSREYLERFLTIKKMYYLYIAWIAEKNKLPVKQEVYRRIFCNDFNIYFQKPKKDRCDLCEEVAIKYKEGHTLTSDLQEKINRHKTEKMAARSNRDKDRKGTIPVLCFDLENVLSCPKAEVSNFFYKSKFSTYNMTGHLSTNKKVYCAIWSENTAGRSGNDIASAVYKILTQVLLDNPHFTSIILWSDSCVPQNRNSIMSFALRQLIDKFSTLEQNTSKFSTPGHSCIQEIDNVHSCIDRVLLKAEYYSPVSLMRLLLQVNSAKPYSILQMSGKDFFNFQEACTSLKYSLVPFSKVTELQFTKSQLEVSFKCSHTAESYTVANLRPQNSRRNVNTFFFTKPKLLKRPVLCKTKTGNIRSMYRWMPTLDKEYYEAIFRK</sequence>
<feature type="region of interest" description="Disordered" evidence="1">
    <location>
        <begin position="1"/>
        <end position="70"/>
    </location>
</feature>
<evidence type="ECO:0000313" key="2">
    <source>
        <dbReference type="EMBL" id="CAH2102024.1"/>
    </source>
</evidence>
<evidence type="ECO:0000313" key="3">
    <source>
        <dbReference type="Proteomes" id="UP001153954"/>
    </source>
</evidence>
<reference evidence="2" key="1">
    <citation type="submission" date="2022-03" db="EMBL/GenBank/DDBJ databases">
        <authorList>
            <person name="Tunstrom K."/>
        </authorList>
    </citation>
    <scope>NUCLEOTIDE SEQUENCE</scope>
</reference>
<dbReference type="PANTHER" id="PTHR10773">
    <property type="entry name" value="DNA-DIRECTED RNA POLYMERASES I, II, AND III SUBUNIT RPABC2"/>
    <property type="match status" value="1"/>
</dbReference>
<gene>
    <name evidence="2" type="ORF">EEDITHA_LOCUS16716</name>
</gene>
<dbReference type="Proteomes" id="UP001153954">
    <property type="component" value="Unassembled WGS sequence"/>
</dbReference>
<keyword evidence="3" id="KW-1185">Reference proteome</keyword>
<evidence type="ECO:0000256" key="1">
    <source>
        <dbReference type="SAM" id="MobiDB-lite"/>
    </source>
</evidence>
<proteinExistence type="predicted"/>
<feature type="compositionally biased region" description="Basic and acidic residues" evidence="1">
    <location>
        <begin position="59"/>
        <end position="70"/>
    </location>
</feature>
<dbReference type="EMBL" id="CAKOGL010000025">
    <property type="protein sequence ID" value="CAH2102024.1"/>
    <property type="molecule type" value="Genomic_DNA"/>
</dbReference>
<protein>
    <submittedName>
        <fullName evidence="2">Uncharacterized protein</fullName>
    </submittedName>
</protein>